<name>A0A915D2M2_9BILA</name>
<accession>A0A915D2M2</accession>
<feature type="compositionally biased region" description="Basic residues" evidence="1">
    <location>
        <begin position="196"/>
        <end position="213"/>
    </location>
</feature>
<protein>
    <submittedName>
        <fullName evidence="3">Uncharacterized protein</fullName>
    </submittedName>
</protein>
<dbReference type="Proteomes" id="UP000887574">
    <property type="component" value="Unplaced"/>
</dbReference>
<proteinExistence type="predicted"/>
<sequence length="213" mass="23854">MIRYCGVFVPIEALKQVPKALRHKGTGHRAGYMISLLTTGLVVVLRIGRDTKTLHFLPNGPILNTETNGLLHNIWKGDDKEISIERVLSESEEWICEGVKIEPCKDKRCDCERNGCLKALVKKDIEKSNLKRETPGEIKLINELLKNGTERRSGADVAKKKRKLVSKPIDQIKLLDVTEIDSPSGSAGIQKDGFKRDRRATLLKKKRSSSATN</sequence>
<evidence type="ECO:0000313" key="3">
    <source>
        <dbReference type="WBParaSite" id="jg1519"/>
    </source>
</evidence>
<reference evidence="3" key="1">
    <citation type="submission" date="2022-11" db="UniProtKB">
        <authorList>
            <consortium name="WormBaseParasite"/>
        </authorList>
    </citation>
    <scope>IDENTIFICATION</scope>
</reference>
<evidence type="ECO:0000313" key="2">
    <source>
        <dbReference type="Proteomes" id="UP000887574"/>
    </source>
</evidence>
<keyword evidence="2" id="KW-1185">Reference proteome</keyword>
<feature type="region of interest" description="Disordered" evidence="1">
    <location>
        <begin position="182"/>
        <end position="213"/>
    </location>
</feature>
<organism evidence="2 3">
    <name type="scientific">Ditylenchus dipsaci</name>
    <dbReference type="NCBI Taxonomy" id="166011"/>
    <lineage>
        <taxon>Eukaryota</taxon>
        <taxon>Metazoa</taxon>
        <taxon>Ecdysozoa</taxon>
        <taxon>Nematoda</taxon>
        <taxon>Chromadorea</taxon>
        <taxon>Rhabditida</taxon>
        <taxon>Tylenchina</taxon>
        <taxon>Tylenchomorpha</taxon>
        <taxon>Sphaerularioidea</taxon>
        <taxon>Anguinidae</taxon>
        <taxon>Anguininae</taxon>
        <taxon>Ditylenchus</taxon>
    </lineage>
</organism>
<dbReference type="WBParaSite" id="jg1519">
    <property type="protein sequence ID" value="jg1519"/>
    <property type="gene ID" value="jg1519"/>
</dbReference>
<evidence type="ECO:0000256" key="1">
    <source>
        <dbReference type="SAM" id="MobiDB-lite"/>
    </source>
</evidence>
<dbReference type="AlphaFoldDB" id="A0A915D2M2"/>